<dbReference type="InterPro" id="IPR029063">
    <property type="entry name" value="SAM-dependent_MTases_sf"/>
</dbReference>
<protein>
    <recommendedName>
        <fullName evidence="2">Methyltransferase</fullName>
    </recommendedName>
</protein>
<sequence length="211" mass="24711">MLLQNKSVSYNDFHEKGCGALKEFEYTGKVYRTAYFWTDVVKLNGQKEIKYLEIGAFQGANALTFWKLYCENTSGKSEIHLVDPWISYNDYNEYANEQSSNYKNLLSNISRAPEACISSFYIHRGFSYDKLLNFNNDYFDIIYIDGNHKPEYVIEDAVLSFRKLKRHGYMIFDDYGWEEVHVGVDAFLTAYKDKVKILGCQNCQVFLQKLM</sequence>
<dbReference type="EMBL" id="MN739708">
    <property type="protein sequence ID" value="QHT22310.1"/>
    <property type="molecule type" value="Genomic_DNA"/>
</dbReference>
<dbReference type="Gene3D" id="3.40.50.150">
    <property type="entry name" value="Vaccinia Virus protein VP39"/>
    <property type="match status" value="1"/>
</dbReference>
<organism evidence="1">
    <name type="scientific">viral metagenome</name>
    <dbReference type="NCBI Taxonomy" id="1070528"/>
    <lineage>
        <taxon>unclassified sequences</taxon>
        <taxon>metagenomes</taxon>
        <taxon>organismal metagenomes</taxon>
    </lineage>
</organism>
<proteinExistence type="predicted"/>
<dbReference type="Pfam" id="PF13578">
    <property type="entry name" value="Methyltransf_24"/>
    <property type="match status" value="1"/>
</dbReference>
<dbReference type="SUPFAM" id="SSF53335">
    <property type="entry name" value="S-adenosyl-L-methionine-dependent methyltransferases"/>
    <property type="match status" value="1"/>
</dbReference>
<evidence type="ECO:0000313" key="1">
    <source>
        <dbReference type="EMBL" id="QHT22310.1"/>
    </source>
</evidence>
<evidence type="ECO:0008006" key="2">
    <source>
        <dbReference type="Google" id="ProtNLM"/>
    </source>
</evidence>
<name>A0A6C0E135_9ZZZZ</name>
<reference evidence="1" key="1">
    <citation type="journal article" date="2020" name="Nature">
        <title>Giant virus diversity and host interactions through global metagenomics.</title>
        <authorList>
            <person name="Schulz F."/>
            <person name="Roux S."/>
            <person name="Paez-Espino D."/>
            <person name="Jungbluth S."/>
            <person name="Walsh D.A."/>
            <person name="Denef V.J."/>
            <person name="McMahon K.D."/>
            <person name="Konstantinidis K.T."/>
            <person name="Eloe-Fadrosh E.A."/>
            <person name="Kyrpides N.C."/>
            <person name="Woyke T."/>
        </authorList>
    </citation>
    <scope>NUCLEOTIDE SEQUENCE</scope>
    <source>
        <strain evidence="1">GVMAG-M-3300023179-107</strain>
    </source>
</reference>
<dbReference type="AlphaFoldDB" id="A0A6C0E135"/>
<accession>A0A6C0E135</accession>